<evidence type="ECO:0008006" key="3">
    <source>
        <dbReference type="Google" id="ProtNLM"/>
    </source>
</evidence>
<organism evidence="1 2">
    <name type="scientific">Hydrogenophaga laconesensis</name>
    <dbReference type="NCBI Taxonomy" id="1805971"/>
    <lineage>
        <taxon>Bacteria</taxon>
        <taxon>Pseudomonadati</taxon>
        <taxon>Pseudomonadota</taxon>
        <taxon>Betaproteobacteria</taxon>
        <taxon>Burkholderiales</taxon>
        <taxon>Comamonadaceae</taxon>
        <taxon>Hydrogenophaga</taxon>
    </lineage>
</organism>
<dbReference type="Proteomes" id="UP001265550">
    <property type="component" value="Unassembled WGS sequence"/>
</dbReference>
<protein>
    <recommendedName>
        <fullName evidence="3">Sce7725 family protein</fullName>
    </recommendedName>
</protein>
<dbReference type="InterPro" id="IPR047727">
    <property type="entry name" value="Sce7725-like"/>
</dbReference>
<reference evidence="1 2" key="1">
    <citation type="submission" date="2023-07" db="EMBL/GenBank/DDBJ databases">
        <title>Sorghum-associated microbial communities from plants grown in Nebraska, USA.</title>
        <authorList>
            <person name="Schachtman D."/>
        </authorList>
    </citation>
    <scope>NUCLEOTIDE SEQUENCE [LARGE SCALE GENOMIC DNA]</scope>
    <source>
        <strain evidence="1 2">BE240</strain>
    </source>
</reference>
<dbReference type="NCBIfam" id="NF033831">
    <property type="entry name" value="sce7725_fam"/>
    <property type="match status" value="1"/>
</dbReference>
<sequence>MYFPYLYGRRSELLALRAMLADHRSLDSLLPVIEPVVSKPGDLVKCIEAFGKQDERLAVLLNPDKHELAGGGTHVWRKAVVASIKAADSVLPALRCSPGTTKAQVDAFIAEFPDHEVVLAYSSPGLNDAEIAALAGRADVKYHLVLNGKLSAHKQGLLPIGKRVLVEDRFNKLARNADYGAAELFTDRHSTYIKDKWAGFGDYTCLGAEFIPGGGAPAAVAVHACYKHNATEVWAAHYVSDDTDKDVGTTASKFVQAAKKLVKAVNARPNQFGTNFALDEFEQHVKANHFPGLGKSKELQISHHLCVTLDVVDGVI</sequence>
<evidence type="ECO:0000313" key="1">
    <source>
        <dbReference type="EMBL" id="MDR7093939.1"/>
    </source>
</evidence>
<keyword evidence="2" id="KW-1185">Reference proteome</keyword>
<gene>
    <name evidence="1" type="ORF">J2X09_001671</name>
</gene>
<comment type="caution">
    <text evidence="1">The sequence shown here is derived from an EMBL/GenBank/DDBJ whole genome shotgun (WGS) entry which is preliminary data.</text>
</comment>
<evidence type="ECO:0000313" key="2">
    <source>
        <dbReference type="Proteomes" id="UP001265550"/>
    </source>
</evidence>
<dbReference type="EMBL" id="JAVDWE010000003">
    <property type="protein sequence ID" value="MDR7093939.1"/>
    <property type="molecule type" value="Genomic_DNA"/>
</dbReference>
<name>A0ABU1V907_9BURK</name>
<proteinExistence type="predicted"/>
<dbReference type="RefSeq" id="WP_204732204.1">
    <property type="nucleotide sequence ID" value="NZ_JAVDWE010000003.1"/>
</dbReference>
<accession>A0ABU1V907</accession>